<evidence type="ECO:0000313" key="2">
    <source>
        <dbReference type="Proteomes" id="UP000543598"/>
    </source>
</evidence>
<sequence>MAGRFDLDTTTLAELLDDPQARAIIDELVPELPAHPMIGFVKSLPVNQLLAMSAGQVPADTVAVLKERIGAL</sequence>
<accession>A0A7Y2M3I9</accession>
<keyword evidence="2" id="KW-1185">Reference proteome</keyword>
<proteinExistence type="predicted"/>
<reference evidence="1 2" key="1">
    <citation type="submission" date="2020-05" db="EMBL/GenBank/DDBJ databases">
        <title>MicrobeNet Type strains.</title>
        <authorList>
            <person name="Nicholson A.C."/>
        </authorList>
    </citation>
    <scope>NUCLEOTIDE SEQUENCE [LARGE SCALE GENOMIC DNA]</scope>
    <source>
        <strain evidence="1 2">JCM 14282</strain>
    </source>
</reference>
<gene>
    <name evidence="1" type="ORF">HLA99_14775</name>
</gene>
<dbReference type="EMBL" id="JABEMB010000033">
    <property type="protein sequence ID" value="NNH05109.1"/>
    <property type="molecule type" value="Genomic_DNA"/>
</dbReference>
<comment type="caution">
    <text evidence="1">The sequence shown here is derived from an EMBL/GenBank/DDBJ whole genome shotgun (WGS) entry which is preliminary data.</text>
</comment>
<dbReference type="RefSeq" id="WP_167035558.1">
    <property type="nucleotide sequence ID" value="NZ_BAAANA010000002.1"/>
</dbReference>
<dbReference type="Proteomes" id="UP000543598">
    <property type="component" value="Unassembled WGS sequence"/>
</dbReference>
<dbReference type="AlphaFoldDB" id="A0A7Y2M3I9"/>
<name>A0A7Y2M3I9_9MICO</name>
<evidence type="ECO:0000313" key="1">
    <source>
        <dbReference type="EMBL" id="NNH05109.1"/>
    </source>
</evidence>
<protein>
    <submittedName>
        <fullName evidence="1">Uncharacterized protein</fullName>
    </submittedName>
</protein>
<organism evidence="1 2">
    <name type="scientific">Microbacterium ulmi</name>
    <dbReference type="NCBI Taxonomy" id="179095"/>
    <lineage>
        <taxon>Bacteria</taxon>
        <taxon>Bacillati</taxon>
        <taxon>Actinomycetota</taxon>
        <taxon>Actinomycetes</taxon>
        <taxon>Micrococcales</taxon>
        <taxon>Microbacteriaceae</taxon>
        <taxon>Microbacterium</taxon>
    </lineage>
</organism>